<dbReference type="KEGG" id="ast:Asulf_01752"/>
<dbReference type="Proteomes" id="UP000013307">
    <property type="component" value="Chromosome"/>
</dbReference>
<proteinExistence type="predicted"/>
<dbReference type="GeneID" id="15393387"/>
<organism evidence="1 2">
    <name type="scientific">Archaeoglobus sulfaticallidus PM70-1</name>
    <dbReference type="NCBI Taxonomy" id="387631"/>
    <lineage>
        <taxon>Archaea</taxon>
        <taxon>Methanobacteriati</taxon>
        <taxon>Methanobacteriota</taxon>
        <taxon>Archaeoglobi</taxon>
        <taxon>Archaeoglobales</taxon>
        <taxon>Archaeoglobaceae</taxon>
        <taxon>Archaeoglobus</taxon>
    </lineage>
</organism>
<reference evidence="1 2" key="1">
    <citation type="journal article" date="2013" name="Genome Announc.">
        <title>Complete Genome Sequence of the Thermophilic and Facultatively Chemolithoautotrophic Sulfate Reducer Archaeoglobus sulfaticallidus Strain PM70-1T.</title>
        <authorList>
            <person name="Stokke R."/>
            <person name="Hocking W.P."/>
            <person name="Steinsbu B.O."/>
            <person name="Steen I.H."/>
        </authorList>
    </citation>
    <scope>NUCLEOTIDE SEQUENCE [LARGE SCALE GENOMIC DNA]</scope>
    <source>
        <strain evidence="1">PM70-1</strain>
    </source>
</reference>
<dbReference type="AlphaFoldDB" id="N0BFC2"/>
<gene>
    <name evidence="1" type="ORF">Asulf_01752</name>
</gene>
<dbReference type="HOGENOM" id="CLU_1590897_0_0_2"/>
<sequence>MVKLCKICGEEIVGGKFEDYETCPICGDILDDIIAKYLEMVAMKCAQQEFDGITLNMIIKYLDEVVDWVEFFEDLEEFSSDAKYYERFRMVLNKLDLDRVWFEKIIKENYKTCPACGADFTRQCLDIEKDGDWVKVYCGTCGKLISKHYAPKTEL</sequence>
<keyword evidence="2" id="KW-1185">Reference proteome</keyword>
<evidence type="ECO:0000313" key="1">
    <source>
        <dbReference type="EMBL" id="AGK61723.1"/>
    </source>
</evidence>
<evidence type="ECO:0000313" key="2">
    <source>
        <dbReference type="Proteomes" id="UP000013307"/>
    </source>
</evidence>
<dbReference type="RefSeq" id="WP_015591321.1">
    <property type="nucleotide sequence ID" value="NC_021169.1"/>
</dbReference>
<name>N0BFC2_9EURY</name>
<dbReference type="eggNOG" id="arCOG10371">
    <property type="taxonomic scope" value="Archaea"/>
</dbReference>
<dbReference type="OrthoDB" id="144961at2157"/>
<dbReference type="STRING" id="387631.Asulf_01752"/>
<accession>N0BFC2</accession>
<dbReference type="EMBL" id="CP005290">
    <property type="protein sequence ID" value="AGK61723.1"/>
    <property type="molecule type" value="Genomic_DNA"/>
</dbReference>
<protein>
    <submittedName>
        <fullName evidence="1">Uncharacterized protein</fullName>
    </submittedName>
</protein>